<dbReference type="PANTHER" id="PTHR30469">
    <property type="entry name" value="MULTIDRUG RESISTANCE PROTEIN MDTA"/>
    <property type="match status" value="1"/>
</dbReference>
<keyword evidence="4" id="KW-1185">Reference proteome</keyword>
<dbReference type="Gene3D" id="2.40.420.20">
    <property type="match status" value="1"/>
</dbReference>
<dbReference type="InterPro" id="IPR058625">
    <property type="entry name" value="MdtA-like_BSH"/>
</dbReference>
<organism evidence="3 4">
    <name type="scientific">Rhizobium viscosum</name>
    <name type="common">Arthrobacter viscosus</name>
    <dbReference type="NCBI Taxonomy" id="1673"/>
    <lineage>
        <taxon>Bacteria</taxon>
        <taxon>Pseudomonadati</taxon>
        <taxon>Pseudomonadota</taxon>
        <taxon>Alphaproteobacteria</taxon>
        <taxon>Hyphomicrobiales</taxon>
        <taxon>Rhizobiaceae</taxon>
        <taxon>Rhizobium/Agrobacterium group</taxon>
        <taxon>Rhizobium</taxon>
    </lineage>
</organism>
<evidence type="ECO:0000259" key="2">
    <source>
        <dbReference type="Pfam" id="PF25917"/>
    </source>
</evidence>
<dbReference type="InterPro" id="IPR006143">
    <property type="entry name" value="RND_pump_MFP"/>
</dbReference>
<reference evidence="3 4" key="1">
    <citation type="submission" date="2020-10" db="EMBL/GenBank/DDBJ databases">
        <title>Sequencing the genomes of 1000 actinobacteria strains.</title>
        <authorList>
            <person name="Klenk H.-P."/>
        </authorList>
    </citation>
    <scope>NUCLEOTIDE SEQUENCE [LARGE SCALE GENOMIC DNA]</scope>
    <source>
        <strain evidence="3 4">DSM 7307</strain>
    </source>
</reference>
<feature type="domain" description="Multidrug resistance protein MdtA-like barrel-sandwich hybrid" evidence="2">
    <location>
        <begin position="90"/>
        <end position="247"/>
    </location>
</feature>
<comment type="caution">
    <text evidence="3">The sequence shown here is derived from an EMBL/GenBank/DDBJ whole genome shotgun (WGS) entry which is preliminary data.</text>
</comment>
<gene>
    <name evidence="3" type="ORF">H4W29_006184</name>
</gene>
<protein>
    <submittedName>
        <fullName evidence="3">RND family efflux transporter MFP subunit</fullName>
    </submittedName>
</protein>
<accession>A0ABR9J0D2</accession>
<proteinExistence type="inferred from homology"/>
<dbReference type="Gene3D" id="2.40.30.170">
    <property type="match status" value="1"/>
</dbReference>
<dbReference type="RefSeq" id="WP_192732458.1">
    <property type="nucleotide sequence ID" value="NZ_BAAAVL010000004.1"/>
</dbReference>
<dbReference type="Proteomes" id="UP000620262">
    <property type="component" value="Unassembled WGS sequence"/>
</dbReference>
<name>A0ABR9J0D2_RHIVS</name>
<dbReference type="Pfam" id="PF25917">
    <property type="entry name" value="BSH_RND"/>
    <property type="match status" value="1"/>
</dbReference>
<dbReference type="Gene3D" id="2.40.50.100">
    <property type="match status" value="1"/>
</dbReference>
<evidence type="ECO:0000256" key="1">
    <source>
        <dbReference type="ARBA" id="ARBA00009477"/>
    </source>
</evidence>
<dbReference type="Gene3D" id="1.10.287.470">
    <property type="entry name" value="Helix hairpin bin"/>
    <property type="match status" value="1"/>
</dbReference>
<dbReference type="NCBIfam" id="TIGR01730">
    <property type="entry name" value="RND_mfp"/>
    <property type="match status" value="1"/>
</dbReference>
<evidence type="ECO:0000313" key="3">
    <source>
        <dbReference type="EMBL" id="MBE1508939.1"/>
    </source>
</evidence>
<dbReference type="SUPFAM" id="SSF111369">
    <property type="entry name" value="HlyD-like secretion proteins"/>
    <property type="match status" value="1"/>
</dbReference>
<sequence>MTSFTPLSRMRCLLQGNRPSPNARTGRLVSIFLLSATAGLPIHGLAADMEGPKVSVIAARSQVLKQSVSVVGTVVARETTLVNTDLSGARIVSIAAEEGDLVSRGQLLATLDASRIDVELMQNDAQAASAAAQLGQASSALDNALISQEEAEADLTRAQKLVPKGLMSQEALEQRQKALARAEVSVRAGRQAVQSAEAAVKTVAAARKDIELRLSYTRIVAPVPGRIINRSAKVGATASSSGEQLFIIANDDQFELEAEIPQAQFDAVPVGAVAHVFLGDGGDGLTSAVRFVAPALADRTRLGRARITLPRGLMAPISAFASARIEIGSSKGIFLPASAVAGSGEEPSIKILKDNRIERKPVLLGFRQAGFVQIRSGVDEGDLVVTKSGGFMEAGDQAVPVMEQADASPVSEGN</sequence>
<comment type="similarity">
    <text evidence="1">Belongs to the membrane fusion protein (MFP) (TC 8.A.1) family.</text>
</comment>
<dbReference type="PANTHER" id="PTHR30469:SF15">
    <property type="entry name" value="HLYD FAMILY OF SECRETION PROTEINS"/>
    <property type="match status" value="1"/>
</dbReference>
<evidence type="ECO:0000313" key="4">
    <source>
        <dbReference type="Proteomes" id="UP000620262"/>
    </source>
</evidence>
<dbReference type="EMBL" id="JADBEC010000002">
    <property type="protein sequence ID" value="MBE1508939.1"/>
    <property type="molecule type" value="Genomic_DNA"/>
</dbReference>